<name>A0A1G2HDQ4_9BACT</name>
<keyword evidence="2" id="KW-1277">Toxin-antitoxin system</keyword>
<organism evidence="3 4">
    <name type="scientific">Candidatus Spechtbacteria bacterium RIFCSPLOWO2_01_FULL_43_12</name>
    <dbReference type="NCBI Taxonomy" id="1802162"/>
    <lineage>
        <taxon>Bacteria</taxon>
        <taxon>Candidatus Spechtiibacteriota</taxon>
    </lineage>
</organism>
<dbReference type="EMBL" id="MHOH01000018">
    <property type="protein sequence ID" value="OGZ60529.1"/>
    <property type="molecule type" value="Genomic_DNA"/>
</dbReference>
<dbReference type="PANTHER" id="PTHR35601">
    <property type="entry name" value="TOXIN RELE"/>
    <property type="match status" value="1"/>
</dbReference>
<comment type="caution">
    <text evidence="3">The sequence shown here is derived from an EMBL/GenBank/DDBJ whole genome shotgun (WGS) entry which is preliminary data.</text>
</comment>
<reference evidence="3 4" key="1">
    <citation type="journal article" date="2016" name="Nat. Commun.">
        <title>Thousands of microbial genomes shed light on interconnected biogeochemical processes in an aquifer system.</title>
        <authorList>
            <person name="Anantharaman K."/>
            <person name="Brown C.T."/>
            <person name="Hug L.A."/>
            <person name="Sharon I."/>
            <person name="Castelle C.J."/>
            <person name="Probst A.J."/>
            <person name="Thomas B.C."/>
            <person name="Singh A."/>
            <person name="Wilkins M.J."/>
            <person name="Karaoz U."/>
            <person name="Brodie E.L."/>
            <person name="Williams K.H."/>
            <person name="Hubbard S.S."/>
            <person name="Banfield J.F."/>
        </authorList>
    </citation>
    <scope>NUCLEOTIDE SEQUENCE [LARGE SCALE GENOMIC DNA]</scope>
</reference>
<evidence type="ECO:0000313" key="3">
    <source>
        <dbReference type="EMBL" id="OGZ60529.1"/>
    </source>
</evidence>
<dbReference type="SUPFAM" id="SSF143011">
    <property type="entry name" value="RelE-like"/>
    <property type="match status" value="1"/>
</dbReference>
<evidence type="ECO:0000256" key="1">
    <source>
        <dbReference type="ARBA" id="ARBA00006226"/>
    </source>
</evidence>
<proteinExistence type="inferred from homology"/>
<evidence type="ECO:0008006" key="5">
    <source>
        <dbReference type="Google" id="ProtNLM"/>
    </source>
</evidence>
<evidence type="ECO:0000313" key="4">
    <source>
        <dbReference type="Proteomes" id="UP000178835"/>
    </source>
</evidence>
<dbReference type="PANTHER" id="PTHR35601:SF1">
    <property type="entry name" value="TOXIN RELE"/>
    <property type="match status" value="1"/>
</dbReference>
<dbReference type="AlphaFoldDB" id="A0A1G2HDQ4"/>
<gene>
    <name evidence="3" type="ORF">A2919_00185</name>
</gene>
<dbReference type="InterPro" id="IPR007712">
    <property type="entry name" value="RelE/ParE_toxin"/>
</dbReference>
<comment type="similarity">
    <text evidence="1">Belongs to the RelE toxin family.</text>
</comment>
<dbReference type="InterPro" id="IPR035093">
    <property type="entry name" value="RelE/ParE_toxin_dom_sf"/>
</dbReference>
<protein>
    <recommendedName>
        <fullName evidence="5">Addiction module antitoxin RelB</fullName>
    </recommendedName>
</protein>
<evidence type="ECO:0000256" key="2">
    <source>
        <dbReference type="ARBA" id="ARBA00022649"/>
    </source>
</evidence>
<accession>A0A1G2HDQ4</accession>
<sequence length="93" mass="11164">MEVIFTVRYYKKVLTVDVPKLSPADRERVKKSIEEKLTTQPHIFGEHLHHSLRGYKKLRVGDYRVIFYIEEKTVIILCIEHRSIVYKEAHKRL</sequence>
<dbReference type="Pfam" id="PF05016">
    <property type="entry name" value="ParE_toxin"/>
    <property type="match status" value="1"/>
</dbReference>
<dbReference type="Gene3D" id="3.30.2310.20">
    <property type="entry name" value="RelE-like"/>
    <property type="match status" value="1"/>
</dbReference>
<dbReference type="Proteomes" id="UP000178835">
    <property type="component" value="Unassembled WGS sequence"/>
</dbReference>